<keyword evidence="4" id="KW-1185">Reference proteome</keyword>
<gene>
    <name evidence="5" type="primary">LOC108017250</name>
</gene>
<feature type="coiled-coil region" evidence="1">
    <location>
        <begin position="141"/>
        <end position="252"/>
    </location>
</feature>
<dbReference type="CDD" id="cd00087">
    <property type="entry name" value="FReD"/>
    <property type="match status" value="1"/>
</dbReference>
<dbReference type="InterPro" id="IPR050373">
    <property type="entry name" value="Fibrinogen_C-term_domain"/>
</dbReference>
<dbReference type="Proteomes" id="UP001652628">
    <property type="component" value="Chromosome 3"/>
</dbReference>
<protein>
    <submittedName>
        <fullName evidence="5">Angiopoietin-related protein 7</fullName>
    </submittedName>
</protein>
<feature type="domain" description="Fibrinogen C-terminal" evidence="3">
    <location>
        <begin position="253"/>
        <end position="461"/>
    </location>
</feature>
<evidence type="ECO:0000256" key="1">
    <source>
        <dbReference type="SAM" id="Coils"/>
    </source>
</evidence>
<dbReference type="RefSeq" id="XP_016939745.3">
    <property type="nucleotide sequence ID" value="XM_017084256.4"/>
</dbReference>
<organism evidence="4 5">
    <name type="scientific">Drosophila suzukii</name>
    <name type="common">Spotted-wing drosophila fruit fly</name>
    <dbReference type="NCBI Taxonomy" id="28584"/>
    <lineage>
        <taxon>Eukaryota</taxon>
        <taxon>Metazoa</taxon>
        <taxon>Ecdysozoa</taxon>
        <taxon>Arthropoda</taxon>
        <taxon>Hexapoda</taxon>
        <taxon>Insecta</taxon>
        <taxon>Pterygota</taxon>
        <taxon>Neoptera</taxon>
        <taxon>Endopterygota</taxon>
        <taxon>Diptera</taxon>
        <taxon>Brachycera</taxon>
        <taxon>Muscomorpha</taxon>
        <taxon>Ephydroidea</taxon>
        <taxon>Drosophilidae</taxon>
        <taxon>Drosophila</taxon>
        <taxon>Sophophora</taxon>
    </lineage>
</organism>
<dbReference type="Gene3D" id="4.10.530.10">
    <property type="entry name" value="Gamma-fibrinogen Carboxyl Terminal Fragment, domain 2"/>
    <property type="match status" value="1"/>
</dbReference>
<dbReference type="Gene3D" id="3.90.215.10">
    <property type="entry name" value="Gamma Fibrinogen, chain A, domain 1"/>
    <property type="match status" value="1"/>
</dbReference>
<dbReference type="InterPro" id="IPR014716">
    <property type="entry name" value="Fibrinogen_a/b/g_C_1"/>
</dbReference>
<dbReference type="PROSITE" id="PS51406">
    <property type="entry name" value="FIBRINOGEN_C_2"/>
    <property type="match status" value="1"/>
</dbReference>
<keyword evidence="2" id="KW-0732">Signal</keyword>
<dbReference type="GO" id="GO:0005615">
    <property type="term" value="C:extracellular space"/>
    <property type="evidence" value="ECO:0007669"/>
    <property type="project" value="TreeGrafter"/>
</dbReference>
<dbReference type="SUPFAM" id="SSF56496">
    <property type="entry name" value="Fibrinogen C-terminal domain-like"/>
    <property type="match status" value="1"/>
</dbReference>
<evidence type="ECO:0000256" key="2">
    <source>
        <dbReference type="SAM" id="SignalP"/>
    </source>
</evidence>
<feature type="signal peptide" evidence="2">
    <location>
        <begin position="1"/>
        <end position="21"/>
    </location>
</feature>
<dbReference type="PANTHER" id="PTHR19143:SF327">
    <property type="entry name" value="FI21813P1-RELATED"/>
    <property type="match status" value="1"/>
</dbReference>
<dbReference type="GeneID" id="108017250"/>
<keyword evidence="1" id="KW-0175">Coiled coil</keyword>
<reference evidence="5" key="1">
    <citation type="submission" date="2025-08" db="UniProtKB">
        <authorList>
            <consortium name="RefSeq"/>
        </authorList>
    </citation>
    <scope>IDENTIFICATION</scope>
</reference>
<proteinExistence type="predicted"/>
<feature type="coiled-coil region" evidence="1">
    <location>
        <begin position="59"/>
        <end position="117"/>
    </location>
</feature>
<dbReference type="InterPro" id="IPR036056">
    <property type="entry name" value="Fibrinogen-like_C"/>
</dbReference>
<accession>A0AB39ZND8</accession>
<dbReference type="PANTHER" id="PTHR19143">
    <property type="entry name" value="FIBRINOGEN/TENASCIN/ANGIOPOEITIN"/>
    <property type="match status" value="1"/>
</dbReference>
<dbReference type="SMART" id="SM00186">
    <property type="entry name" value="FBG"/>
    <property type="match status" value="1"/>
</dbReference>
<dbReference type="Pfam" id="PF00147">
    <property type="entry name" value="Fibrinogen_C"/>
    <property type="match status" value="1"/>
</dbReference>
<evidence type="ECO:0000313" key="4">
    <source>
        <dbReference type="Proteomes" id="UP001652628"/>
    </source>
</evidence>
<sequence>MNYGCLTISLSILALVVLSHGVNLPSNKILEPKTLEYCFPVIEPILEHFIELTSAVDATKELNKQISSLSGTIKDLESKLAIAEVQLKSKDEAINAKNDLIKIKDELQSEIAVANCQIKLNSKDNEILIKSEQFKNKDNLIKLKDEQIAELKANNNNLKRQLLSAEDQVKTKEDVLKAKSMELDEKTEKLERRDDLIIQNQYEISHLIEAMKNKTDEINELRTQLSAKDTEVEALSNQVKSDLETVTEKENQLLLCTATDSCLAGRPNDIYKIKLPEMDLFEAPCNSSGWMTIQRRKDGSVDFDLDFKEYKRGFGVLVGEFFLGLEKLHRLTKDRPHELFIKLGKSDESTSYAHYDSFEIAGEEDNYKLVSVGDYSGSAGDALDDLVDSEFSAVDRPNPADCSTTNTGGWWYNKCSYISALNGKYHADGVCPEFAGIRWNTWEEDDAASLTFTEMLIRPKSL</sequence>
<feature type="chain" id="PRO_5046332694" evidence="2">
    <location>
        <begin position="22"/>
        <end position="462"/>
    </location>
</feature>
<dbReference type="AlphaFoldDB" id="A0AB39ZND8"/>
<name>A0AB39ZND8_DROSZ</name>
<evidence type="ECO:0000259" key="3">
    <source>
        <dbReference type="PROSITE" id="PS51406"/>
    </source>
</evidence>
<evidence type="ECO:0000313" key="5">
    <source>
        <dbReference type="RefSeq" id="XP_016939745.3"/>
    </source>
</evidence>
<dbReference type="InterPro" id="IPR002181">
    <property type="entry name" value="Fibrinogen_a/b/g_C_dom"/>
</dbReference>